<comment type="pathway">
    <text evidence="1">Amino-acid degradation; L-proline degradation into L-glutamate; L-glutamate from L-proline: step 2/2.</text>
</comment>
<evidence type="ECO:0000256" key="4">
    <source>
        <dbReference type="ARBA" id="ARBA00023027"/>
    </source>
</evidence>
<dbReference type="InterPro" id="IPR024082">
    <property type="entry name" value="PRODH_PutA_dom_II"/>
</dbReference>
<dbReference type="Pfam" id="PF01619">
    <property type="entry name" value="Pro_dh"/>
    <property type="match status" value="1"/>
</dbReference>
<dbReference type="SUPFAM" id="SSF53720">
    <property type="entry name" value="ALDH-like"/>
    <property type="match status" value="1"/>
</dbReference>
<dbReference type="Gene3D" id="3.40.605.10">
    <property type="entry name" value="Aldehyde Dehydrogenase, Chain A, domain 1"/>
    <property type="match status" value="1"/>
</dbReference>
<evidence type="ECO:0000256" key="2">
    <source>
        <dbReference type="ARBA" id="ARBA00012884"/>
    </source>
</evidence>
<evidence type="ECO:0000256" key="3">
    <source>
        <dbReference type="ARBA" id="ARBA00023002"/>
    </source>
</evidence>
<dbReference type="GO" id="GO:0009898">
    <property type="term" value="C:cytoplasmic side of plasma membrane"/>
    <property type="evidence" value="ECO:0007669"/>
    <property type="project" value="TreeGrafter"/>
</dbReference>
<accession>A0A973A929</accession>
<dbReference type="SUPFAM" id="SSF81935">
    <property type="entry name" value="N-terminal domain of bifunctional PutA protein"/>
    <property type="match status" value="1"/>
</dbReference>
<reference evidence="11" key="1">
    <citation type="submission" date="2020-05" db="EMBL/GenBank/DDBJ databases">
        <title>Sulfur intermediates as new biogeochemical hubs in an aquatic model microbial ecosystem.</title>
        <authorList>
            <person name="Vigneron A."/>
        </authorList>
    </citation>
    <scope>NUCLEOTIDE SEQUENCE</scope>
    <source>
        <strain evidence="11">Bin.250</strain>
    </source>
</reference>
<dbReference type="InterPro" id="IPR025703">
    <property type="entry name" value="Bifunct_PutA"/>
</dbReference>
<evidence type="ECO:0000313" key="11">
    <source>
        <dbReference type="EMBL" id="NQV65805.1"/>
    </source>
</evidence>
<dbReference type="PANTHER" id="PTHR42862">
    <property type="entry name" value="DELTA-1-PYRROLINE-5-CARBOXYLATE DEHYDROGENASE 1, ISOFORM A-RELATED"/>
    <property type="match status" value="1"/>
</dbReference>
<dbReference type="GO" id="GO:0003842">
    <property type="term" value="F:L-glutamate gamma-semialdehyde dehydrogenase activity"/>
    <property type="evidence" value="ECO:0007669"/>
    <property type="project" value="UniProtKB-EC"/>
</dbReference>
<protein>
    <recommendedName>
        <fullName evidence="2">L-glutamate gamma-semialdehyde dehydrogenase</fullName>
        <ecNumber evidence="2">1.2.1.88</ecNumber>
    </recommendedName>
</protein>
<dbReference type="Proteomes" id="UP000754644">
    <property type="component" value="Unassembled WGS sequence"/>
</dbReference>
<dbReference type="GO" id="GO:0010133">
    <property type="term" value="P:L-proline catabolic process to L-glutamate"/>
    <property type="evidence" value="ECO:0007669"/>
    <property type="project" value="InterPro"/>
</dbReference>
<feature type="active site" evidence="6">
    <location>
        <position position="814"/>
    </location>
</feature>
<comment type="catalytic activity">
    <reaction evidence="5">
        <text>L-glutamate 5-semialdehyde + NAD(+) + H2O = L-glutamate + NADH + 2 H(+)</text>
        <dbReference type="Rhea" id="RHEA:30235"/>
        <dbReference type="ChEBI" id="CHEBI:15377"/>
        <dbReference type="ChEBI" id="CHEBI:15378"/>
        <dbReference type="ChEBI" id="CHEBI:29985"/>
        <dbReference type="ChEBI" id="CHEBI:57540"/>
        <dbReference type="ChEBI" id="CHEBI:57945"/>
        <dbReference type="ChEBI" id="CHEBI:58066"/>
        <dbReference type="EC" id="1.2.1.88"/>
    </reaction>
</comment>
<dbReference type="NCBIfam" id="NF008869">
    <property type="entry name" value="PRK11904.1"/>
    <property type="match status" value="1"/>
</dbReference>
<dbReference type="InterPro" id="IPR016162">
    <property type="entry name" value="Ald_DH_N"/>
</dbReference>
<feature type="domain" description="Proline dehydrogenase" evidence="8">
    <location>
        <begin position="190"/>
        <end position="482"/>
    </location>
</feature>
<keyword evidence="3 11" id="KW-0560">Oxidoreductase</keyword>
<dbReference type="EC" id="1.2.1.88" evidence="2"/>
<feature type="non-terminal residue" evidence="11">
    <location>
        <position position="820"/>
    </location>
</feature>
<evidence type="ECO:0000313" key="12">
    <source>
        <dbReference type="Proteomes" id="UP000754644"/>
    </source>
</evidence>
<organism evidence="11 12">
    <name type="scientific">SAR86 cluster bacterium</name>
    <dbReference type="NCBI Taxonomy" id="2030880"/>
    <lineage>
        <taxon>Bacteria</taxon>
        <taxon>Pseudomonadati</taxon>
        <taxon>Pseudomonadota</taxon>
        <taxon>Gammaproteobacteria</taxon>
        <taxon>SAR86 cluster</taxon>
    </lineage>
</organism>
<proteinExistence type="predicted"/>
<dbReference type="Pfam" id="PF14850">
    <property type="entry name" value="Pro_dh-DNA_bdg"/>
    <property type="match status" value="1"/>
</dbReference>
<dbReference type="AlphaFoldDB" id="A0A973A929"/>
<gene>
    <name evidence="11" type="primary">putA</name>
    <name evidence="11" type="ORF">HQ497_10625</name>
</gene>
<evidence type="ECO:0000259" key="10">
    <source>
        <dbReference type="Pfam" id="PF18327"/>
    </source>
</evidence>
<dbReference type="Pfam" id="PF18327">
    <property type="entry name" value="PRODH"/>
    <property type="match status" value="1"/>
</dbReference>
<comment type="caution">
    <text evidence="11">The sequence shown here is derived from an EMBL/GenBank/DDBJ whole genome shotgun (WGS) entry which is preliminary data.</text>
</comment>
<dbReference type="InterPro" id="IPR050485">
    <property type="entry name" value="Proline_metab_enzyme"/>
</dbReference>
<dbReference type="PROSITE" id="PS00070">
    <property type="entry name" value="ALDEHYDE_DEHYDR_CYS"/>
    <property type="match status" value="1"/>
</dbReference>
<dbReference type="Pfam" id="PF00171">
    <property type="entry name" value="Aldedh"/>
    <property type="match status" value="1"/>
</dbReference>
<dbReference type="InterPro" id="IPR024089">
    <property type="entry name" value="PRODH_PutA_dom_I/II"/>
</dbReference>
<evidence type="ECO:0000256" key="6">
    <source>
        <dbReference type="PIRSR" id="PIRSR000197-1"/>
    </source>
</evidence>
<sequence>MTDTATASFHSTLATQEAAIDAAFLADEITLIKQLIDEAEISPEQRLNIQERAVTLIDFIRDSGQPGLMDQFLTEYGLSTNEGIALMCLAEALLRVPDAATIDALIDDKITPYNWDEHFGQSNSALVNASTFALMLTGRVLDDDNTSSVAGLLNRTVKRLGEPVVRIAVKRAMREMGNQFVLGQTIEQAIKRGRTEIREGFRYSYDMLGESALTMADADAYFAAYANAIKVIGKSGKQGPIAERPGISVKLSALHPRFEYAKTPRLKKELIPRLIELALLAKEHGMGLNVDAEEASRLEASLPILQETLSDERLKGWDGFGIVIQAYGKRAVAVIDWLYALATELDRKVMVRLVKGAYWDSEIKHAQVEGAQDYPVFTRRAATDVSYICCAKKLLSMTDRIYPQFATHNAQTAAAILELAQDGQAYEFQRLHGMGETLHNHLLHHEQVNCRIYAPVGPHKDLLAYLVRRLLENGANSSFVNQINDLRLPSRTLAADPMDRIALLGSRRPRNLKPPSGLYAPDRQAARGWDLASSIDVIAINTERDPFHTEKWTATPLIAADYIGCEPLILTNPANPTDIVGSVIFATAADANKASDAAQTWGDVSAAERAKFLRRAADLYEAEFGELFALLAREAGKTQADAIGEVREAVDFLRYYANQAEILTSSQPLGIITCISPWNFPLAIFTGQIAAALAAGNGVLAKSAEATPLIAAKAISLFHHAGVPTEVLQYLPGTGAETGNALIRHPKTAAVVFTGSTRTAQHINLAMAECLAPNAPLIAETGGINAAIVDSTALPEQAVRDTIWSAFQSAGQRCSALRIL</sequence>
<name>A0A973A929_9GAMM</name>
<dbReference type="InterPro" id="IPR002872">
    <property type="entry name" value="Proline_DH_dom"/>
</dbReference>
<evidence type="ECO:0000259" key="7">
    <source>
        <dbReference type="Pfam" id="PF00171"/>
    </source>
</evidence>
<dbReference type="InterPro" id="IPR029041">
    <property type="entry name" value="FAD-linked_oxidoreductase-like"/>
</dbReference>
<feature type="domain" description="Aldehyde dehydrogenase" evidence="7">
    <location>
        <begin position="571"/>
        <end position="818"/>
    </location>
</feature>
<dbReference type="InterPro" id="IPR016163">
    <property type="entry name" value="Ald_DH_C"/>
</dbReference>
<dbReference type="InterPro" id="IPR016161">
    <property type="entry name" value="Ald_DH/histidinol_DH"/>
</dbReference>
<dbReference type="GO" id="GO:0004657">
    <property type="term" value="F:proline dehydrogenase activity"/>
    <property type="evidence" value="ECO:0007669"/>
    <property type="project" value="InterPro"/>
</dbReference>
<feature type="active site" evidence="6">
    <location>
        <position position="780"/>
    </location>
</feature>
<feature type="domain" description="Proline dehydrogenase PutA" evidence="9">
    <location>
        <begin position="69"/>
        <end position="180"/>
    </location>
</feature>
<dbReference type="InterPro" id="IPR016160">
    <property type="entry name" value="Ald_DH_CS_CYS"/>
</dbReference>
<dbReference type="InterPro" id="IPR041349">
    <property type="entry name" value="PRODH"/>
</dbReference>
<feature type="domain" description="Proline utilization A proline dehydrogenase N-terminal" evidence="10">
    <location>
        <begin position="18"/>
        <end position="61"/>
    </location>
</feature>
<keyword evidence="4" id="KW-0520">NAD</keyword>
<evidence type="ECO:0000259" key="9">
    <source>
        <dbReference type="Pfam" id="PF14850"/>
    </source>
</evidence>
<dbReference type="Gene3D" id="3.20.20.220">
    <property type="match status" value="1"/>
</dbReference>
<evidence type="ECO:0000256" key="1">
    <source>
        <dbReference type="ARBA" id="ARBA00004786"/>
    </source>
</evidence>
<dbReference type="PANTHER" id="PTHR42862:SF1">
    <property type="entry name" value="DELTA-1-PYRROLINE-5-CARBOXYLATE DEHYDROGENASE 2, ISOFORM A-RELATED"/>
    <property type="match status" value="1"/>
</dbReference>
<dbReference type="PIRSF" id="PIRSF000197">
    <property type="entry name" value="Bifunct_PutA"/>
    <property type="match status" value="1"/>
</dbReference>
<dbReference type="InterPro" id="IPR015590">
    <property type="entry name" value="Aldehyde_DH_dom"/>
</dbReference>
<dbReference type="EMBL" id="JABMOJ010000402">
    <property type="protein sequence ID" value="NQV65805.1"/>
    <property type="molecule type" value="Genomic_DNA"/>
</dbReference>
<dbReference type="Gene3D" id="3.40.309.10">
    <property type="entry name" value="Aldehyde Dehydrogenase, Chain A, domain 2"/>
    <property type="match status" value="1"/>
</dbReference>
<evidence type="ECO:0000259" key="8">
    <source>
        <dbReference type="Pfam" id="PF01619"/>
    </source>
</evidence>
<evidence type="ECO:0000256" key="5">
    <source>
        <dbReference type="ARBA" id="ARBA00048142"/>
    </source>
</evidence>
<dbReference type="Gene3D" id="1.20.5.460">
    <property type="entry name" value="Single helix bin"/>
    <property type="match status" value="1"/>
</dbReference>
<dbReference type="SUPFAM" id="SSF51730">
    <property type="entry name" value="FAD-linked oxidoreductase"/>
    <property type="match status" value="1"/>
</dbReference>
<dbReference type="GO" id="GO:0003700">
    <property type="term" value="F:DNA-binding transcription factor activity"/>
    <property type="evidence" value="ECO:0007669"/>
    <property type="project" value="InterPro"/>
</dbReference>